<evidence type="ECO:0000256" key="1">
    <source>
        <dbReference type="ARBA" id="ARBA00023239"/>
    </source>
</evidence>
<dbReference type="InterPro" id="IPR020557">
    <property type="entry name" value="Fumarate_lyase_CS"/>
</dbReference>
<organism evidence="4 5">
    <name type="scientific">Treponema primitia (strain ATCC BAA-887 / DSM 12427 / ZAS-2)</name>
    <dbReference type="NCBI Taxonomy" id="545694"/>
    <lineage>
        <taxon>Bacteria</taxon>
        <taxon>Pseudomonadati</taxon>
        <taxon>Spirochaetota</taxon>
        <taxon>Spirochaetia</taxon>
        <taxon>Spirochaetales</taxon>
        <taxon>Treponemataceae</taxon>
        <taxon>Treponema</taxon>
    </lineage>
</organism>
<dbReference type="GO" id="GO:0008797">
    <property type="term" value="F:aspartate ammonia-lyase activity"/>
    <property type="evidence" value="ECO:0007669"/>
    <property type="project" value="UniProtKB-EC"/>
</dbReference>
<dbReference type="GO" id="GO:0006531">
    <property type="term" value="P:aspartate metabolic process"/>
    <property type="evidence" value="ECO:0007669"/>
    <property type="project" value="TreeGrafter"/>
</dbReference>
<dbReference type="PANTHER" id="PTHR42696:SF2">
    <property type="entry name" value="ASPARTATE AMMONIA-LYASE"/>
    <property type="match status" value="1"/>
</dbReference>
<evidence type="ECO:0000256" key="2">
    <source>
        <dbReference type="SAM" id="Coils"/>
    </source>
</evidence>
<dbReference type="SUPFAM" id="SSF48557">
    <property type="entry name" value="L-aspartase-like"/>
    <property type="match status" value="1"/>
</dbReference>
<dbReference type="InterPro" id="IPR008948">
    <property type="entry name" value="L-Aspartase-like"/>
</dbReference>
<feature type="coiled-coil region" evidence="2">
    <location>
        <begin position="164"/>
        <end position="191"/>
    </location>
</feature>
<dbReference type="Pfam" id="PF00206">
    <property type="entry name" value="Lyase_1"/>
    <property type="match status" value="1"/>
</dbReference>
<proteinExistence type="predicted"/>
<keyword evidence="2" id="KW-0175">Coiled coil</keyword>
<dbReference type="HOGENOM" id="CLU_021594_4_1_12"/>
<dbReference type="EMBL" id="CP001843">
    <property type="protein sequence ID" value="AEF85193.1"/>
    <property type="molecule type" value="Genomic_DNA"/>
</dbReference>
<dbReference type="PRINTS" id="PR00149">
    <property type="entry name" value="FUMRATELYASE"/>
</dbReference>
<keyword evidence="1 4" id="KW-0456">Lyase</keyword>
<dbReference type="PRINTS" id="PR00145">
    <property type="entry name" value="ARGSUCLYASE"/>
</dbReference>
<dbReference type="Gene3D" id="1.20.200.10">
    <property type="entry name" value="Fumarase/aspartase (Central domain)"/>
    <property type="match status" value="1"/>
</dbReference>
<dbReference type="RefSeq" id="WP_015706640.1">
    <property type="nucleotide sequence ID" value="NC_015578.1"/>
</dbReference>
<dbReference type="InterPro" id="IPR051546">
    <property type="entry name" value="Aspartate_Ammonia-Lyase"/>
</dbReference>
<dbReference type="OrthoDB" id="9802809at2"/>
<dbReference type="STRING" id="545694.TREPR_3673"/>
<evidence type="ECO:0000313" key="4">
    <source>
        <dbReference type="EMBL" id="AEF85193.1"/>
    </source>
</evidence>
<sequence>MRKERDELGERELPDEALYGLQSLRAEENFSLGYRKTNLRLIRAMVTIKKAAALAYGKIAESDRQDLEGDKNGKAEKSRAIVEACDRVLAGEAEGEFIVDALQGGAGTSTNMNVNEVIANMALKILGKAPGAYGIVHPLDDVNRGQSTNDVYPTALRVAAIELLRELSDGCAKLQEALQKRENEFEDIKKLGRTELQDAVPITLGAEFGAYAQAIGRDRWRLYKVEERLRQVNLGGAAVGLSDKLTRRYRFEVIEKLRELTGMGLAAAEYPMDLTQNNDVFVEVSGLLKSLGVNLTKIANDLRLLSSGPHGGLGEIHLAPMQKGSTIMPGKVNPVISEMVIQVGIKVAANDFAITAAAARGELELNAFSPIIADAILESLSILNRAVFLFRTRCVETLSPDRERCAELLAASYAFAASYGGRLGYDRVSAIIAENRGDPEKIQKALDARETSLQVAEANPPDRAAEL</sequence>
<feature type="domain" description="Fumarate lyase N-terminal" evidence="3">
    <location>
        <begin position="10"/>
        <end position="347"/>
    </location>
</feature>
<reference evidence="4 5" key="2">
    <citation type="journal article" date="2011" name="ISME J.">
        <title>RNA-seq reveals cooperative metabolic interactions between two termite-gut spirochete species in co-culture.</title>
        <authorList>
            <person name="Rosenthal A.Z."/>
            <person name="Matson E.G."/>
            <person name="Eldar A."/>
            <person name="Leadbetter J.R."/>
        </authorList>
    </citation>
    <scope>NUCLEOTIDE SEQUENCE [LARGE SCALE GENOMIC DNA]</scope>
    <source>
        <strain evidence="5">ATCC BAA-887 / DSM 12427 / ZAS-2</strain>
    </source>
</reference>
<dbReference type="FunFam" id="1.20.200.10:FF:000001">
    <property type="entry name" value="Fumarate hydratase, mitochondrial"/>
    <property type="match status" value="1"/>
</dbReference>
<dbReference type="Gene3D" id="1.10.275.10">
    <property type="entry name" value="Fumarase/aspartase (N-terminal domain)"/>
    <property type="match status" value="1"/>
</dbReference>
<dbReference type="eggNOG" id="COG1027">
    <property type="taxonomic scope" value="Bacteria"/>
</dbReference>
<reference evidence="5" key="1">
    <citation type="submission" date="2009-12" db="EMBL/GenBank/DDBJ databases">
        <title>Complete sequence of Treponema primitia strain ZAS-2.</title>
        <authorList>
            <person name="Tetu S.G."/>
            <person name="Matson E."/>
            <person name="Ren Q."/>
            <person name="Seshadri R."/>
            <person name="Elbourne L."/>
            <person name="Hassan K.A."/>
            <person name="Durkin A."/>
            <person name="Radune D."/>
            <person name="Mohamoud Y."/>
            <person name="Shay R."/>
            <person name="Jin S."/>
            <person name="Zhang X."/>
            <person name="Lucey K."/>
            <person name="Ballor N.R."/>
            <person name="Ottesen E."/>
            <person name="Rosenthal R."/>
            <person name="Allen A."/>
            <person name="Leadbetter J.R."/>
            <person name="Paulsen I.T."/>
        </authorList>
    </citation>
    <scope>NUCLEOTIDE SEQUENCE [LARGE SCALE GENOMIC DNA]</scope>
    <source>
        <strain evidence="5">ATCC BAA-887 / DSM 12427 / ZAS-2</strain>
    </source>
</reference>
<dbReference type="EC" id="4.3.1.1" evidence="4"/>
<dbReference type="Proteomes" id="UP000009223">
    <property type="component" value="Chromosome"/>
</dbReference>
<protein>
    <submittedName>
        <fullName evidence="4">Aspartate ammonia-lyase</fullName>
        <ecNumber evidence="4">4.3.1.1</ecNumber>
    </submittedName>
</protein>
<dbReference type="InterPro" id="IPR000362">
    <property type="entry name" value="Fumarate_lyase_fam"/>
</dbReference>
<dbReference type="AlphaFoldDB" id="F5YQF2"/>
<gene>
    <name evidence="4" type="primary">aspA</name>
    <name evidence="4" type="ordered locus">TREPR_3673</name>
</gene>
<evidence type="ECO:0000259" key="3">
    <source>
        <dbReference type="Pfam" id="PF00206"/>
    </source>
</evidence>
<dbReference type="PROSITE" id="PS00163">
    <property type="entry name" value="FUMARATE_LYASES"/>
    <property type="match status" value="1"/>
</dbReference>
<dbReference type="KEGG" id="tpi:TREPR_3673"/>
<dbReference type="NCBIfam" id="NF008909">
    <property type="entry name" value="PRK12273.1"/>
    <property type="match status" value="1"/>
</dbReference>
<dbReference type="InterPro" id="IPR022761">
    <property type="entry name" value="Fumarate_lyase_N"/>
</dbReference>
<keyword evidence="5" id="KW-1185">Reference proteome</keyword>
<dbReference type="PANTHER" id="PTHR42696">
    <property type="entry name" value="ASPARTATE AMMONIA-LYASE"/>
    <property type="match status" value="1"/>
</dbReference>
<dbReference type="GO" id="GO:0005829">
    <property type="term" value="C:cytosol"/>
    <property type="evidence" value="ECO:0007669"/>
    <property type="project" value="TreeGrafter"/>
</dbReference>
<accession>F5YQF2</accession>
<dbReference type="InterPro" id="IPR024083">
    <property type="entry name" value="Fumarase/histidase_N"/>
</dbReference>
<evidence type="ECO:0000313" key="5">
    <source>
        <dbReference type="Proteomes" id="UP000009223"/>
    </source>
</evidence>
<name>F5YQF2_TREPZ</name>